<dbReference type="RefSeq" id="WP_136575936.1">
    <property type="nucleotide sequence ID" value="NZ_STFF01000001.1"/>
</dbReference>
<evidence type="ECO:0008006" key="5">
    <source>
        <dbReference type="Google" id="ProtNLM"/>
    </source>
</evidence>
<keyword evidence="4" id="KW-1185">Reference proteome</keyword>
<accession>A0A4V4H1R3</accession>
<dbReference type="Proteomes" id="UP000306918">
    <property type="component" value="Unassembled WGS sequence"/>
</dbReference>
<evidence type="ECO:0000256" key="1">
    <source>
        <dbReference type="SAM" id="MobiDB-lite"/>
    </source>
</evidence>
<sequence>MERGFYKEDIEELLKEKADQYKMYPSDKVWKGIHRSLHPNRKWYWFSLLLFLSAVGYYTFIEFITPSSANKSIAGNNTSSTVSKPTETTETNTPKAVIVPFGNPNKQTDNTSGNTTKQRPFVLNPNNSDGNTGVVINMAQPVTSTVNSNTPGADNHTQAPVLDNEAPVYNLNAWQFNKINHPEIIDNPLILADNHVTHLEQPAAQVPVAALITPTSVDESKLDANSQNADEDNKRLSWLAHNAVYELAVPKQKRLSWQLSFTPTMNYRTLKGRNYSTDAKTPLPLARNIPGNIEQLVNHKPALGFELGSNILYAVNKTFTLKAGLLFNYIRYDIQAYSSSTSEPAIIALNSNYGIVTGTLTSYTRYRNFNGSTIEDFPNQYFQLSVPLGMEINLLGNDKLQVGIAGTVQPTYLLNRNTYLITADYKYAKEPSLVRRWNINTSAEAFISYKTGNLKWQVGPQIRYQLLSSHIKEYPIREHLFNYGVKIGVAKTIR</sequence>
<organism evidence="3 4">
    <name type="scientific">Niastella caeni</name>
    <dbReference type="NCBI Taxonomy" id="2569763"/>
    <lineage>
        <taxon>Bacteria</taxon>
        <taxon>Pseudomonadati</taxon>
        <taxon>Bacteroidota</taxon>
        <taxon>Chitinophagia</taxon>
        <taxon>Chitinophagales</taxon>
        <taxon>Chitinophagaceae</taxon>
        <taxon>Niastella</taxon>
    </lineage>
</organism>
<dbReference type="EMBL" id="STFF01000001">
    <property type="protein sequence ID" value="THU41446.1"/>
    <property type="molecule type" value="Genomic_DNA"/>
</dbReference>
<evidence type="ECO:0000313" key="3">
    <source>
        <dbReference type="EMBL" id="THU41446.1"/>
    </source>
</evidence>
<protein>
    <recommendedName>
        <fullName evidence="5">Outer membrane protein beta-barrel domain-containing protein</fullName>
    </recommendedName>
</protein>
<evidence type="ECO:0000256" key="2">
    <source>
        <dbReference type="SAM" id="Phobius"/>
    </source>
</evidence>
<comment type="caution">
    <text evidence="3">The sequence shown here is derived from an EMBL/GenBank/DDBJ whole genome shotgun (WGS) entry which is preliminary data.</text>
</comment>
<dbReference type="AlphaFoldDB" id="A0A4V4H1R3"/>
<feature type="region of interest" description="Disordered" evidence="1">
    <location>
        <begin position="72"/>
        <end position="133"/>
    </location>
</feature>
<evidence type="ECO:0000313" key="4">
    <source>
        <dbReference type="Proteomes" id="UP000306918"/>
    </source>
</evidence>
<keyword evidence="2" id="KW-0472">Membrane</keyword>
<dbReference type="OrthoDB" id="630606at2"/>
<feature type="compositionally biased region" description="Polar residues" evidence="1">
    <location>
        <begin position="104"/>
        <end position="131"/>
    </location>
</feature>
<keyword evidence="2" id="KW-1133">Transmembrane helix</keyword>
<feature type="transmembrane region" description="Helical" evidence="2">
    <location>
        <begin position="43"/>
        <end position="61"/>
    </location>
</feature>
<reference evidence="3 4" key="1">
    <citation type="submission" date="2019-04" db="EMBL/GenBank/DDBJ databases">
        <title>Niastella caeni sp. nov., isolated from activated sludge.</title>
        <authorList>
            <person name="Sheng M."/>
        </authorList>
    </citation>
    <scope>NUCLEOTIDE SEQUENCE [LARGE SCALE GENOMIC DNA]</scope>
    <source>
        <strain evidence="3 4">HX-2-15</strain>
    </source>
</reference>
<keyword evidence="2" id="KW-0812">Transmembrane</keyword>
<proteinExistence type="predicted"/>
<name>A0A4V4H1R3_9BACT</name>
<feature type="compositionally biased region" description="Low complexity" evidence="1">
    <location>
        <begin position="78"/>
        <end position="95"/>
    </location>
</feature>
<gene>
    <name evidence="3" type="ORF">FAM09_04885</name>
</gene>